<accession>S6B277</accession>
<dbReference type="Proteomes" id="UP000015559">
    <property type="component" value="Chromosome"/>
</dbReference>
<dbReference type="AlphaFoldDB" id="S6B277"/>
<name>S6B277_SULDS</name>
<dbReference type="HOGENOM" id="CLU_123170_0_2_4"/>
<dbReference type="STRING" id="1163617.SCD_n00911"/>
<keyword evidence="3" id="KW-1185">Reference proteome</keyword>
<dbReference type="SUPFAM" id="SSF81593">
    <property type="entry name" value="Nucleotidyltransferase substrate binding subunit/domain"/>
    <property type="match status" value="1"/>
</dbReference>
<dbReference type="KEGG" id="sdr:SCD_n00911"/>
<reference evidence="2 3" key="1">
    <citation type="journal article" date="2012" name="Appl. Environ. Microbiol.">
        <title>Draft genome sequence of a psychrotolerant sulfur-oxidizing bacterium, Sulfuricella denitrificans skB26, and proteomic insights into cold adaptation.</title>
        <authorList>
            <person name="Watanabe T."/>
            <person name="Kojima H."/>
            <person name="Fukui M."/>
        </authorList>
    </citation>
    <scope>NUCLEOTIDE SEQUENCE [LARGE SCALE GENOMIC DNA]</scope>
    <source>
        <strain evidence="3">skB26</strain>
    </source>
</reference>
<dbReference type="Pfam" id="PF05168">
    <property type="entry name" value="HEPN"/>
    <property type="match status" value="1"/>
</dbReference>
<dbReference type="EMBL" id="AP013066">
    <property type="protein sequence ID" value="BAN34752.1"/>
    <property type="molecule type" value="Genomic_DNA"/>
</dbReference>
<protein>
    <recommendedName>
        <fullName evidence="1">HEPN domain-containing protein</fullName>
    </recommendedName>
</protein>
<dbReference type="Gene3D" id="1.20.120.330">
    <property type="entry name" value="Nucleotidyltransferases domain 2"/>
    <property type="match status" value="1"/>
</dbReference>
<dbReference type="SMART" id="SM00748">
    <property type="entry name" value="HEPN"/>
    <property type="match status" value="1"/>
</dbReference>
<evidence type="ECO:0000259" key="1">
    <source>
        <dbReference type="SMART" id="SM00748"/>
    </source>
</evidence>
<organism evidence="2 3">
    <name type="scientific">Sulfuricella denitrificans (strain DSM 22764 / NBRC 105220 / skB26)</name>
    <dbReference type="NCBI Taxonomy" id="1163617"/>
    <lineage>
        <taxon>Bacteria</taxon>
        <taxon>Pseudomonadati</taxon>
        <taxon>Pseudomonadota</taxon>
        <taxon>Betaproteobacteria</taxon>
        <taxon>Nitrosomonadales</taxon>
        <taxon>Sulfuricellaceae</taxon>
        <taxon>Sulfuricella</taxon>
    </lineage>
</organism>
<evidence type="ECO:0000313" key="2">
    <source>
        <dbReference type="EMBL" id="BAN34752.1"/>
    </source>
</evidence>
<sequence>MLYRIAVEDYKAFRKLIDDPEIDLRIAAFFGQQTVEKLFKAVLAGKMAIFPPTHNLVKLAELLQEAGAPSPAPVDVLKRLNPYAVVFRYDDRDIPTISRDSARDQVEILLAWAEQQLQQ</sequence>
<proteinExistence type="predicted"/>
<dbReference type="InterPro" id="IPR007842">
    <property type="entry name" value="HEPN_dom"/>
</dbReference>
<feature type="domain" description="HEPN" evidence="1">
    <location>
        <begin position="3"/>
        <end position="112"/>
    </location>
</feature>
<dbReference type="eggNOG" id="COG2250">
    <property type="taxonomic scope" value="Bacteria"/>
</dbReference>
<gene>
    <name evidence="2" type="ORF">SCD_n00911</name>
</gene>
<evidence type="ECO:0000313" key="3">
    <source>
        <dbReference type="Proteomes" id="UP000015559"/>
    </source>
</evidence>